<comment type="catalytic activity">
    <reaction evidence="20">
        <text>hypotaurine + NADH + O2 + H(+) = taurine + NAD(+) + H2O</text>
        <dbReference type="Rhea" id="RHEA:74111"/>
        <dbReference type="ChEBI" id="CHEBI:15377"/>
        <dbReference type="ChEBI" id="CHEBI:15378"/>
        <dbReference type="ChEBI" id="CHEBI:15379"/>
        <dbReference type="ChEBI" id="CHEBI:57540"/>
        <dbReference type="ChEBI" id="CHEBI:57853"/>
        <dbReference type="ChEBI" id="CHEBI:57945"/>
        <dbReference type="ChEBI" id="CHEBI:507393"/>
        <dbReference type="EC" id="1.14.13.8"/>
    </reaction>
    <physiologicalReaction direction="left-to-right" evidence="20">
        <dbReference type="Rhea" id="RHEA:74112"/>
    </physiologicalReaction>
</comment>
<comment type="cofactor">
    <cofactor evidence="1 33 34">
        <name>FAD</name>
        <dbReference type="ChEBI" id="CHEBI:57692"/>
    </cofactor>
</comment>
<dbReference type="Proteomes" id="UP000659654">
    <property type="component" value="Unassembled WGS sequence"/>
</dbReference>
<evidence type="ECO:0000256" key="9">
    <source>
        <dbReference type="ARBA" id="ARBA00022824"/>
    </source>
</evidence>
<dbReference type="FunFam" id="3.50.50.60:FF:000159">
    <property type="entry name" value="Dimethylaniline monooxygenase [N-oxide-forming]"/>
    <property type="match status" value="1"/>
</dbReference>
<evidence type="ECO:0000256" key="21">
    <source>
        <dbReference type="ARBA" id="ARBA00047426"/>
    </source>
</evidence>
<keyword evidence="5" id="KW-0488">Methylation</keyword>
<evidence type="ECO:0000256" key="17">
    <source>
        <dbReference type="ARBA" id="ARBA00023136"/>
    </source>
</evidence>
<evidence type="ECO:0000256" key="34">
    <source>
        <dbReference type="RuleBase" id="RU361177"/>
    </source>
</evidence>
<comment type="function">
    <text evidence="19">Broad spectrum monooxygenase that catalyzes the oxygenation of a wide variety of nitrogen- and sulfur-containing compounds including xenobiotics. Catalyzes the S-oxygenation of hypotaurine to produce taurine, an organic osmolyte involved in cell volume regulation as well as a variety of cytoprotective and developmental processes. In vitro, catalyzes the N-oxygenation of trimethylamine (TMA) to produce trimethylamine N-oxide (TMAO) and could therefore participate to the detoxification of this compound that is generated by the action of gut microbiota from dietary precursors such as choline, choline containing compounds, betaine or L-carnitine.</text>
</comment>
<evidence type="ECO:0000256" key="27">
    <source>
        <dbReference type="ARBA" id="ARBA00048088"/>
    </source>
</evidence>
<evidence type="ECO:0000256" key="12">
    <source>
        <dbReference type="ARBA" id="ARBA00022857"/>
    </source>
</evidence>
<dbReference type="InterPro" id="IPR002257">
    <property type="entry name" value="Flavin_mOase_5"/>
</dbReference>
<keyword evidence="8 35" id="KW-0812">Transmembrane</keyword>
<evidence type="ECO:0000256" key="30">
    <source>
        <dbReference type="ARBA" id="ARBA00048990"/>
    </source>
</evidence>
<comment type="subcellular location">
    <subcellularLocation>
        <location evidence="2">Endoplasmic reticulum membrane</location>
        <topology evidence="2">Single-pass membrane protein</topology>
    </subcellularLocation>
    <subcellularLocation>
        <location evidence="3">Microsome membrane</location>
    </subcellularLocation>
</comment>
<dbReference type="InterPro" id="IPR036188">
    <property type="entry name" value="FAD/NAD-bd_sf"/>
</dbReference>
<keyword evidence="7 33" id="KW-0285">Flavoprotein</keyword>
<evidence type="ECO:0000256" key="28">
    <source>
        <dbReference type="ARBA" id="ARBA00048459"/>
    </source>
</evidence>
<dbReference type="GO" id="GO:0016174">
    <property type="term" value="F:NAD(P)H oxidase H2O2-forming activity"/>
    <property type="evidence" value="ECO:0007669"/>
    <property type="project" value="UniProtKB-EC"/>
</dbReference>
<dbReference type="PRINTS" id="PR01125">
    <property type="entry name" value="FMOXYGENASE5"/>
</dbReference>
<organism evidence="36 37">
    <name type="scientific">Bursaphelenchus xylophilus</name>
    <name type="common">Pinewood nematode worm</name>
    <name type="synonym">Aphelenchoides xylophilus</name>
    <dbReference type="NCBI Taxonomy" id="6326"/>
    <lineage>
        <taxon>Eukaryota</taxon>
        <taxon>Metazoa</taxon>
        <taxon>Ecdysozoa</taxon>
        <taxon>Nematoda</taxon>
        <taxon>Chromadorea</taxon>
        <taxon>Rhabditida</taxon>
        <taxon>Tylenchina</taxon>
        <taxon>Tylenchomorpha</taxon>
        <taxon>Aphelenchoidea</taxon>
        <taxon>Aphelenchoididae</taxon>
        <taxon>Bursaphelenchus</taxon>
    </lineage>
</organism>
<dbReference type="AlphaFoldDB" id="A0A7I8WZ01"/>
<evidence type="ECO:0000256" key="24">
    <source>
        <dbReference type="ARBA" id="ARBA00047864"/>
    </source>
</evidence>
<keyword evidence="9 33" id="KW-0256">Endoplasmic reticulum</keyword>
<comment type="catalytic activity">
    <reaction evidence="29">
        <text>(2E)-geranial + NADPH + O2 + H(+) = (1E)-2,6-dimethylhepta-1,5-dien-1-yl formate + NADP(+) + H2O</text>
        <dbReference type="Rhea" id="RHEA:54860"/>
        <dbReference type="ChEBI" id="CHEBI:15377"/>
        <dbReference type="ChEBI" id="CHEBI:15378"/>
        <dbReference type="ChEBI" id="CHEBI:15379"/>
        <dbReference type="ChEBI" id="CHEBI:16980"/>
        <dbReference type="ChEBI" id="CHEBI:57783"/>
        <dbReference type="ChEBI" id="CHEBI:58349"/>
        <dbReference type="ChEBI" id="CHEBI:138375"/>
    </reaction>
    <physiologicalReaction direction="left-to-right" evidence="29">
        <dbReference type="Rhea" id="RHEA:54861"/>
    </physiologicalReaction>
</comment>
<keyword evidence="17 33" id="KW-0472">Membrane</keyword>
<comment type="catalytic activity">
    <reaction evidence="32">
        <text>octan-3-one + NADPH + O2 + H(+) = pentyl propanoate + NADP(+) + H2O</text>
        <dbReference type="Rhea" id="RHEA:54840"/>
        <dbReference type="ChEBI" id="CHEBI:15377"/>
        <dbReference type="ChEBI" id="CHEBI:15378"/>
        <dbReference type="ChEBI" id="CHEBI:15379"/>
        <dbReference type="ChEBI" id="CHEBI:57783"/>
        <dbReference type="ChEBI" id="CHEBI:58349"/>
        <dbReference type="ChEBI" id="CHEBI:80946"/>
        <dbReference type="ChEBI" id="CHEBI:87373"/>
    </reaction>
    <physiologicalReaction direction="left-to-right" evidence="32">
        <dbReference type="Rhea" id="RHEA:54841"/>
    </physiologicalReaction>
</comment>
<comment type="function">
    <text evidence="18">Acts as a Baeyer-Villiger monooxygenase on a broad range of substrates. Catalyzes the insertion of an oxygen atom into a carbon-carbon bond adjacent to a carbonyl, which converts ketones to esters. Active on diverse carbonyl compounds, whereas soft nucleophiles are mostly non- or poorly reactive. In contrast with other forms of FMO it is non- or poorly active on 'classical' substrates such as drugs, pesticides, and dietary components containing soft nucleophilic heteroatoms. Able to oxidize drug molecules bearing a carbonyl group on an aliphatic chain, such as nabumetone and pentoxifylline. Also, in the absence of substrates, shows slow but yet significant NADPH oxidase activity. Acts as a positive modulator of cholesterol biosynthesis as well as glucose homeostasis, promoting metabolic aging via pleiotropic effects.</text>
</comment>
<evidence type="ECO:0000313" key="37">
    <source>
        <dbReference type="Proteomes" id="UP000659654"/>
    </source>
</evidence>
<comment type="catalytic activity">
    <reaction evidence="27">
        <text>trimethylamine + NADPH + O2 = trimethylamine N-oxide + NADP(+) + H2O</text>
        <dbReference type="Rhea" id="RHEA:31979"/>
        <dbReference type="ChEBI" id="CHEBI:15377"/>
        <dbReference type="ChEBI" id="CHEBI:15379"/>
        <dbReference type="ChEBI" id="CHEBI:15724"/>
        <dbReference type="ChEBI" id="CHEBI:57783"/>
        <dbReference type="ChEBI" id="CHEBI:58349"/>
        <dbReference type="ChEBI" id="CHEBI:58389"/>
        <dbReference type="EC" id="1.14.13.148"/>
    </reaction>
    <physiologicalReaction direction="left-to-right" evidence="27">
        <dbReference type="Rhea" id="RHEA:31980"/>
    </physiologicalReaction>
</comment>
<evidence type="ECO:0000256" key="15">
    <source>
        <dbReference type="ARBA" id="ARBA00023033"/>
    </source>
</evidence>
<comment type="catalytic activity">
    <reaction evidence="21">
        <text>hexan-3-one + NADPH + O2 + H(+) = propyl propanoate + NADP(+) + H2O</text>
        <dbReference type="Rhea" id="RHEA:54848"/>
        <dbReference type="ChEBI" id="CHEBI:15377"/>
        <dbReference type="ChEBI" id="CHEBI:15378"/>
        <dbReference type="ChEBI" id="CHEBI:15379"/>
        <dbReference type="ChEBI" id="CHEBI:57783"/>
        <dbReference type="ChEBI" id="CHEBI:58349"/>
        <dbReference type="ChEBI" id="CHEBI:89828"/>
        <dbReference type="ChEBI" id="CHEBI:89891"/>
    </reaction>
    <physiologicalReaction direction="left-to-right" evidence="21">
        <dbReference type="Rhea" id="RHEA:54849"/>
    </physiologicalReaction>
</comment>
<reference evidence="36" key="1">
    <citation type="submission" date="2020-09" db="EMBL/GenBank/DDBJ databases">
        <authorList>
            <person name="Kikuchi T."/>
        </authorList>
    </citation>
    <scope>NUCLEOTIDE SEQUENCE</scope>
    <source>
        <strain evidence="36">Ka4C1</strain>
    </source>
</reference>
<evidence type="ECO:0000256" key="25">
    <source>
        <dbReference type="ARBA" id="ARBA00047977"/>
    </source>
</evidence>
<dbReference type="Gene3D" id="3.50.50.60">
    <property type="entry name" value="FAD/NAD(P)-binding domain"/>
    <property type="match status" value="1"/>
</dbReference>
<dbReference type="GO" id="GO:0034899">
    <property type="term" value="F:trimethylamine monooxygenase activity"/>
    <property type="evidence" value="ECO:0007669"/>
    <property type="project" value="UniProtKB-EC"/>
</dbReference>
<dbReference type="PRINTS" id="PR00370">
    <property type="entry name" value="FMOXYGENASE"/>
</dbReference>
<feature type="transmembrane region" description="Helical" evidence="35">
    <location>
        <begin position="495"/>
        <end position="513"/>
    </location>
</feature>
<comment type="catalytic activity">
    <reaction evidence="22">
        <text>heptan-2-one + NADPH + O2 + H(+) = pentyl acetate + NADP(+) + H2O</text>
        <dbReference type="Rhea" id="RHEA:54836"/>
        <dbReference type="ChEBI" id="CHEBI:5672"/>
        <dbReference type="ChEBI" id="CHEBI:15377"/>
        <dbReference type="ChEBI" id="CHEBI:15378"/>
        <dbReference type="ChEBI" id="CHEBI:15379"/>
        <dbReference type="ChEBI" id="CHEBI:57783"/>
        <dbReference type="ChEBI" id="CHEBI:58349"/>
        <dbReference type="ChEBI" id="CHEBI:87362"/>
    </reaction>
    <physiologicalReaction direction="left-to-right" evidence="22">
        <dbReference type="Rhea" id="RHEA:54837"/>
    </physiologicalReaction>
</comment>
<evidence type="ECO:0000256" key="14">
    <source>
        <dbReference type="ARBA" id="ARBA00023002"/>
    </source>
</evidence>
<evidence type="ECO:0000256" key="7">
    <source>
        <dbReference type="ARBA" id="ARBA00022630"/>
    </source>
</evidence>
<accession>A0A7I8WZ01</accession>
<evidence type="ECO:0000256" key="19">
    <source>
        <dbReference type="ARBA" id="ARBA00045957"/>
    </source>
</evidence>
<sequence length="514" mass="59427">MAKEKVAIIGAGPSGLTAARQALEAGFEPVVLERRNRFGGRWSFTEDKKYITHLPSTRTKYSKISSSFSDFPISDHFPQFLSQPEVLEYLENYVEKFDLKKFIKLETNVVGIRRHKKYDDNGIFVVDYEKSGQRYSEEFPYVLLALGRTHKPWRPNPYRKEKEFKGKISHSAEYKGNSAFEGQKVVIVGFGDSAVEIANDLSFVAKKVIICARHGEWLNYRADPSGHPLDHEFNSRFMGNLRKIVPKPVFNKIWEKYSLSQLNLEQHGVERPTFGYWNTIPTFADGLKEHLKSGKIRFEKDFLSFDEKSVEFSDRKAENNVDHVIFCTGYEFDFSLLENGTMIRVRDNDSQLYLHMFDPEISRGNLAIIGLANPFGPNWPIAELQARVFFALHRAVWTLPSEFFMRERAEWKRCQISVGFLKTRRHTQIEDFIGFSEELADKIGAKIPWKLWVSDPVLAYKSLVAPFSPAQYRICGPNSNPQAREYVMALKSNDFSVFWIAFVVFVIILAWFLK</sequence>
<protein>
    <recommendedName>
        <fullName evidence="34">Flavin-containing monooxygenase</fullName>
        <ecNumber evidence="34">1.-.-.-</ecNumber>
    </recommendedName>
</protein>
<evidence type="ECO:0000256" key="32">
    <source>
        <dbReference type="ARBA" id="ARBA00049475"/>
    </source>
</evidence>
<evidence type="ECO:0000256" key="16">
    <source>
        <dbReference type="ARBA" id="ARBA00023098"/>
    </source>
</evidence>
<dbReference type="EMBL" id="CAJFDI010000002">
    <property type="protein sequence ID" value="CAD5217949.1"/>
    <property type="molecule type" value="Genomic_DNA"/>
</dbReference>
<dbReference type="InterPro" id="IPR050346">
    <property type="entry name" value="FMO-like"/>
</dbReference>
<dbReference type="EMBL" id="CAJFCV020000002">
    <property type="protein sequence ID" value="CAG9102155.1"/>
    <property type="molecule type" value="Genomic_DNA"/>
</dbReference>
<dbReference type="OrthoDB" id="66881at2759"/>
<dbReference type="PANTHER" id="PTHR23023">
    <property type="entry name" value="DIMETHYLANILINE MONOOXYGENASE"/>
    <property type="match status" value="1"/>
</dbReference>
<dbReference type="PIRSF" id="PIRSF000332">
    <property type="entry name" value="FMO"/>
    <property type="match status" value="1"/>
</dbReference>
<evidence type="ECO:0000313" key="36">
    <source>
        <dbReference type="EMBL" id="CAD5217949.1"/>
    </source>
</evidence>
<evidence type="ECO:0000256" key="5">
    <source>
        <dbReference type="ARBA" id="ARBA00022481"/>
    </source>
</evidence>
<keyword evidence="6" id="KW-0597">Phosphoprotein</keyword>
<gene>
    <name evidence="36" type="ORF">BXYJ_LOCUS5342</name>
</gene>
<dbReference type="GO" id="GO:0005789">
    <property type="term" value="C:endoplasmic reticulum membrane"/>
    <property type="evidence" value="ECO:0007669"/>
    <property type="project" value="UniProtKB-SubCell"/>
</dbReference>
<dbReference type="GO" id="GO:0050661">
    <property type="term" value="F:NADP binding"/>
    <property type="evidence" value="ECO:0007669"/>
    <property type="project" value="InterPro"/>
</dbReference>
<evidence type="ECO:0000256" key="35">
    <source>
        <dbReference type="SAM" id="Phobius"/>
    </source>
</evidence>
<dbReference type="InterPro" id="IPR000960">
    <property type="entry name" value="Flavin_mOase"/>
</dbReference>
<evidence type="ECO:0000256" key="2">
    <source>
        <dbReference type="ARBA" id="ARBA00004389"/>
    </source>
</evidence>
<comment type="catalytic activity">
    <reaction evidence="31">
        <text>N,N-dimethylaniline + NADPH + O2 + H(+) = N,N-dimethylaniline N-oxide + NADP(+) + H2O</text>
        <dbReference type="Rhea" id="RHEA:24468"/>
        <dbReference type="ChEBI" id="CHEBI:15377"/>
        <dbReference type="ChEBI" id="CHEBI:15378"/>
        <dbReference type="ChEBI" id="CHEBI:15379"/>
        <dbReference type="ChEBI" id="CHEBI:16269"/>
        <dbReference type="ChEBI" id="CHEBI:17735"/>
        <dbReference type="ChEBI" id="CHEBI:57783"/>
        <dbReference type="ChEBI" id="CHEBI:58349"/>
        <dbReference type="EC" id="1.14.13.8"/>
    </reaction>
    <physiologicalReaction direction="left-to-right" evidence="31">
        <dbReference type="Rhea" id="RHEA:24469"/>
    </physiologicalReaction>
</comment>
<evidence type="ECO:0000256" key="6">
    <source>
        <dbReference type="ARBA" id="ARBA00022553"/>
    </source>
</evidence>
<evidence type="ECO:0000256" key="1">
    <source>
        <dbReference type="ARBA" id="ARBA00001974"/>
    </source>
</evidence>
<evidence type="ECO:0000256" key="23">
    <source>
        <dbReference type="ARBA" id="ARBA00047855"/>
    </source>
</evidence>
<evidence type="ECO:0000256" key="18">
    <source>
        <dbReference type="ARBA" id="ARBA00045722"/>
    </source>
</evidence>
<keyword evidence="11" id="KW-0492">Microsome</keyword>
<evidence type="ECO:0000256" key="26">
    <source>
        <dbReference type="ARBA" id="ARBA00048041"/>
    </source>
</evidence>
<keyword evidence="16" id="KW-0443">Lipid metabolism</keyword>
<evidence type="ECO:0000256" key="31">
    <source>
        <dbReference type="ARBA" id="ARBA00049443"/>
    </source>
</evidence>
<evidence type="ECO:0000256" key="3">
    <source>
        <dbReference type="ARBA" id="ARBA00004524"/>
    </source>
</evidence>
<evidence type="ECO:0000256" key="8">
    <source>
        <dbReference type="ARBA" id="ARBA00022692"/>
    </source>
</evidence>
<evidence type="ECO:0000256" key="10">
    <source>
        <dbReference type="ARBA" id="ARBA00022827"/>
    </source>
</evidence>
<comment type="catalytic activity">
    <reaction evidence="24">
        <text>NADPH + O2 + H(+) = H2O2 + NADP(+)</text>
        <dbReference type="Rhea" id="RHEA:11260"/>
        <dbReference type="ChEBI" id="CHEBI:15378"/>
        <dbReference type="ChEBI" id="CHEBI:15379"/>
        <dbReference type="ChEBI" id="CHEBI:16240"/>
        <dbReference type="ChEBI" id="CHEBI:57783"/>
        <dbReference type="ChEBI" id="CHEBI:58349"/>
        <dbReference type="EC" id="1.6.3.1"/>
    </reaction>
    <physiologicalReaction direction="left-to-right" evidence="24">
        <dbReference type="Rhea" id="RHEA:11261"/>
    </physiologicalReaction>
</comment>
<keyword evidence="14 33" id="KW-0560">Oxidoreductase</keyword>
<keyword evidence="13 35" id="KW-1133">Transmembrane helix</keyword>
<evidence type="ECO:0000256" key="33">
    <source>
        <dbReference type="PIRNR" id="PIRNR000332"/>
    </source>
</evidence>
<evidence type="ECO:0000256" key="20">
    <source>
        <dbReference type="ARBA" id="ARBA00047338"/>
    </source>
</evidence>
<evidence type="ECO:0000256" key="13">
    <source>
        <dbReference type="ARBA" id="ARBA00022989"/>
    </source>
</evidence>
<dbReference type="GO" id="GO:0006629">
    <property type="term" value="P:lipid metabolic process"/>
    <property type="evidence" value="ECO:0007669"/>
    <property type="project" value="UniProtKB-KW"/>
</dbReference>
<comment type="catalytic activity">
    <reaction evidence="26">
        <text>hypotaurine + NADPH + O2 + H(+) = taurine + NADP(+) + H2O</text>
        <dbReference type="Rhea" id="RHEA:69819"/>
        <dbReference type="ChEBI" id="CHEBI:15377"/>
        <dbReference type="ChEBI" id="CHEBI:15378"/>
        <dbReference type="ChEBI" id="CHEBI:15379"/>
        <dbReference type="ChEBI" id="CHEBI:57783"/>
        <dbReference type="ChEBI" id="CHEBI:57853"/>
        <dbReference type="ChEBI" id="CHEBI:58349"/>
        <dbReference type="ChEBI" id="CHEBI:507393"/>
        <dbReference type="EC" id="1.14.13.8"/>
    </reaction>
    <physiologicalReaction direction="left-to-right" evidence="26">
        <dbReference type="Rhea" id="RHEA:69820"/>
    </physiologicalReaction>
</comment>
<dbReference type="SMR" id="A0A7I8WZ01"/>
<evidence type="ECO:0000256" key="11">
    <source>
        <dbReference type="ARBA" id="ARBA00022848"/>
    </source>
</evidence>
<dbReference type="GO" id="GO:0050660">
    <property type="term" value="F:flavin adenine dinucleotide binding"/>
    <property type="evidence" value="ECO:0007669"/>
    <property type="project" value="InterPro"/>
</dbReference>
<proteinExistence type="inferred from homology"/>
<dbReference type="SUPFAM" id="SSF51905">
    <property type="entry name" value="FAD/NAD(P)-binding domain"/>
    <property type="match status" value="2"/>
</dbReference>
<dbReference type="InterPro" id="IPR020946">
    <property type="entry name" value="Flavin_mOase-like"/>
</dbReference>
<keyword evidence="15 33" id="KW-0503">Monooxygenase</keyword>
<comment type="catalytic activity">
    <reaction evidence="23">
        <text>sulcatone + NADPH + O2 + H(+) = 4-methylpent-3-en-1-yl acetate + NADP(+) + H2O</text>
        <dbReference type="Rhea" id="RHEA:54864"/>
        <dbReference type="ChEBI" id="CHEBI:15377"/>
        <dbReference type="ChEBI" id="CHEBI:15378"/>
        <dbReference type="ChEBI" id="CHEBI:15379"/>
        <dbReference type="ChEBI" id="CHEBI:16310"/>
        <dbReference type="ChEBI" id="CHEBI:57783"/>
        <dbReference type="ChEBI" id="CHEBI:58349"/>
        <dbReference type="ChEBI" id="CHEBI:138373"/>
    </reaction>
    <physiologicalReaction direction="left-to-right" evidence="23">
        <dbReference type="Rhea" id="RHEA:54865"/>
    </physiologicalReaction>
</comment>
<comment type="catalytic activity">
    <reaction evidence="28">
        <text>octan-3-one + NADPH + O2 + H(+) = ethyl hexanoate + NADP(+) + H2O</text>
        <dbReference type="Rhea" id="RHEA:54856"/>
        <dbReference type="ChEBI" id="CHEBI:15377"/>
        <dbReference type="ChEBI" id="CHEBI:15378"/>
        <dbReference type="ChEBI" id="CHEBI:15379"/>
        <dbReference type="ChEBI" id="CHEBI:57783"/>
        <dbReference type="ChEBI" id="CHEBI:58349"/>
        <dbReference type="ChEBI" id="CHEBI:80946"/>
        <dbReference type="ChEBI" id="CHEBI:86055"/>
    </reaction>
    <physiologicalReaction direction="left-to-right" evidence="28">
        <dbReference type="Rhea" id="RHEA:54857"/>
    </physiologicalReaction>
</comment>
<dbReference type="GO" id="GO:0004499">
    <property type="term" value="F:N,N-dimethylaniline monooxygenase activity"/>
    <property type="evidence" value="ECO:0007669"/>
    <property type="project" value="UniProtKB-UniRule"/>
</dbReference>
<comment type="caution">
    <text evidence="36">The sequence shown here is derived from an EMBL/GenBank/DDBJ whole genome shotgun (WGS) entry which is preliminary data.</text>
</comment>
<comment type="catalytic activity">
    <reaction evidence="30">
        <text>heptan-4-one + NADPH + O2 + H(+) = propyl butanoate + NADP(+) + H2O</text>
        <dbReference type="Rhea" id="RHEA:54852"/>
        <dbReference type="ChEBI" id="CHEBI:15377"/>
        <dbReference type="ChEBI" id="CHEBI:15378"/>
        <dbReference type="ChEBI" id="CHEBI:15379"/>
        <dbReference type="ChEBI" id="CHEBI:57783"/>
        <dbReference type="ChEBI" id="CHEBI:58349"/>
        <dbReference type="ChEBI" id="CHEBI:89484"/>
        <dbReference type="ChEBI" id="CHEBI:89719"/>
    </reaction>
    <physiologicalReaction direction="left-to-right" evidence="30">
        <dbReference type="Rhea" id="RHEA:54853"/>
    </physiologicalReaction>
</comment>
<keyword evidence="12 33" id="KW-0521">NADP</keyword>
<keyword evidence="37" id="KW-1185">Reference proteome</keyword>
<dbReference type="Pfam" id="PF00743">
    <property type="entry name" value="FMO-like"/>
    <property type="match status" value="1"/>
</dbReference>
<evidence type="ECO:0000256" key="22">
    <source>
        <dbReference type="ARBA" id="ARBA00047574"/>
    </source>
</evidence>
<dbReference type="Proteomes" id="UP000582659">
    <property type="component" value="Unassembled WGS sequence"/>
</dbReference>
<name>A0A7I8WZ01_BURXY</name>
<comment type="catalytic activity">
    <reaction evidence="25">
        <text>hexan-3-one + NADPH + O2 + H(+) = ethyl butanoate + NADP(+) + H2O</text>
        <dbReference type="Rhea" id="RHEA:54844"/>
        <dbReference type="ChEBI" id="CHEBI:15377"/>
        <dbReference type="ChEBI" id="CHEBI:15378"/>
        <dbReference type="ChEBI" id="CHEBI:15379"/>
        <dbReference type="ChEBI" id="CHEBI:57783"/>
        <dbReference type="ChEBI" id="CHEBI:58349"/>
        <dbReference type="ChEBI" id="CHEBI:88764"/>
        <dbReference type="ChEBI" id="CHEBI:89891"/>
    </reaction>
    <physiologicalReaction direction="left-to-right" evidence="25">
        <dbReference type="Rhea" id="RHEA:54845"/>
    </physiologicalReaction>
</comment>
<keyword evidence="10 33" id="KW-0274">FAD</keyword>
<dbReference type="EC" id="1.-.-.-" evidence="34"/>
<evidence type="ECO:0000256" key="29">
    <source>
        <dbReference type="ARBA" id="ARBA00048989"/>
    </source>
</evidence>
<comment type="similarity">
    <text evidence="4 33 34">Belongs to the FMO family.</text>
</comment>
<evidence type="ECO:0000256" key="4">
    <source>
        <dbReference type="ARBA" id="ARBA00009183"/>
    </source>
</evidence>